<organism evidence="1 2">
    <name type="scientific">Pluteus cervinus</name>
    <dbReference type="NCBI Taxonomy" id="181527"/>
    <lineage>
        <taxon>Eukaryota</taxon>
        <taxon>Fungi</taxon>
        <taxon>Dikarya</taxon>
        <taxon>Basidiomycota</taxon>
        <taxon>Agaricomycotina</taxon>
        <taxon>Agaricomycetes</taxon>
        <taxon>Agaricomycetidae</taxon>
        <taxon>Agaricales</taxon>
        <taxon>Pluteineae</taxon>
        <taxon>Pluteaceae</taxon>
        <taxon>Pluteus</taxon>
    </lineage>
</organism>
<dbReference type="Proteomes" id="UP000308600">
    <property type="component" value="Unassembled WGS sequence"/>
</dbReference>
<dbReference type="EMBL" id="ML208299">
    <property type="protein sequence ID" value="TFK71337.1"/>
    <property type="molecule type" value="Genomic_DNA"/>
</dbReference>
<evidence type="ECO:0000313" key="1">
    <source>
        <dbReference type="EMBL" id="TFK71337.1"/>
    </source>
</evidence>
<sequence length="281" mass="30819">MDLHAEPIELPCEGDSLLSYSVSRILSSTKNLFESLESWGSEGVFTSTINLKYSVLETSLALLVTILTMSEIDPPMKNFEEDFETTLKMWLAGNPDNMGAYLPELRSLATSLLLGILESLRQYYSALAESPPTLSSVEGAVLSRRRLIRHEAEILNLCRELRDDSDEDTHTPLGSPTSRSLADLRSATPSPPPVEVAQTYLGTKGPLQITATTDAVERGPIPGSSRLSGYYIADMGSRASTVSPVDDLVFWRPTPALYALPPIVHKPKELPYHYIGILPKA</sequence>
<gene>
    <name evidence="1" type="ORF">BDN72DRAFT_958136</name>
</gene>
<proteinExistence type="predicted"/>
<evidence type="ECO:0000313" key="2">
    <source>
        <dbReference type="Proteomes" id="UP000308600"/>
    </source>
</evidence>
<reference evidence="1 2" key="1">
    <citation type="journal article" date="2019" name="Nat. Ecol. Evol.">
        <title>Megaphylogeny resolves global patterns of mushroom evolution.</title>
        <authorList>
            <person name="Varga T."/>
            <person name="Krizsan K."/>
            <person name="Foldi C."/>
            <person name="Dima B."/>
            <person name="Sanchez-Garcia M."/>
            <person name="Sanchez-Ramirez S."/>
            <person name="Szollosi G.J."/>
            <person name="Szarkandi J.G."/>
            <person name="Papp V."/>
            <person name="Albert L."/>
            <person name="Andreopoulos W."/>
            <person name="Angelini C."/>
            <person name="Antonin V."/>
            <person name="Barry K.W."/>
            <person name="Bougher N.L."/>
            <person name="Buchanan P."/>
            <person name="Buyck B."/>
            <person name="Bense V."/>
            <person name="Catcheside P."/>
            <person name="Chovatia M."/>
            <person name="Cooper J."/>
            <person name="Damon W."/>
            <person name="Desjardin D."/>
            <person name="Finy P."/>
            <person name="Geml J."/>
            <person name="Haridas S."/>
            <person name="Hughes K."/>
            <person name="Justo A."/>
            <person name="Karasinski D."/>
            <person name="Kautmanova I."/>
            <person name="Kiss B."/>
            <person name="Kocsube S."/>
            <person name="Kotiranta H."/>
            <person name="LaButti K.M."/>
            <person name="Lechner B.E."/>
            <person name="Liimatainen K."/>
            <person name="Lipzen A."/>
            <person name="Lukacs Z."/>
            <person name="Mihaltcheva S."/>
            <person name="Morgado L.N."/>
            <person name="Niskanen T."/>
            <person name="Noordeloos M.E."/>
            <person name="Ohm R.A."/>
            <person name="Ortiz-Santana B."/>
            <person name="Ovrebo C."/>
            <person name="Racz N."/>
            <person name="Riley R."/>
            <person name="Savchenko A."/>
            <person name="Shiryaev A."/>
            <person name="Soop K."/>
            <person name="Spirin V."/>
            <person name="Szebenyi C."/>
            <person name="Tomsovsky M."/>
            <person name="Tulloss R.E."/>
            <person name="Uehling J."/>
            <person name="Grigoriev I.V."/>
            <person name="Vagvolgyi C."/>
            <person name="Papp T."/>
            <person name="Martin F.M."/>
            <person name="Miettinen O."/>
            <person name="Hibbett D.S."/>
            <person name="Nagy L.G."/>
        </authorList>
    </citation>
    <scope>NUCLEOTIDE SEQUENCE [LARGE SCALE GENOMIC DNA]</scope>
    <source>
        <strain evidence="1 2">NL-1719</strain>
    </source>
</reference>
<protein>
    <submittedName>
        <fullName evidence="1">Uncharacterized protein</fullName>
    </submittedName>
</protein>
<keyword evidence="2" id="KW-1185">Reference proteome</keyword>
<accession>A0ACD3B145</accession>
<name>A0ACD3B145_9AGAR</name>